<evidence type="ECO:0000256" key="1">
    <source>
        <dbReference type="ARBA" id="ARBA00006547"/>
    </source>
</evidence>
<keyword evidence="3" id="KW-0012">Acyltransferase</keyword>
<reference evidence="3 4" key="1">
    <citation type="submission" date="2020-10" db="EMBL/GenBank/DDBJ databases">
        <title>Sequencing the genomes of 1000 actinobacteria strains.</title>
        <authorList>
            <person name="Klenk H.-P."/>
        </authorList>
    </citation>
    <scope>NUCLEOTIDE SEQUENCE [LARGE SCALE GENOMIC DNA]</scope>
    <source>
        <strain evidence="3 4">DSM 45157</strain>
    </source>
</reference>
<keyword evidence="4" id="KW-1185">Reference proteome</keyword>
<accession>A0ABR9HD39</accession>
<dbReference type="GO" id="GO:0046990">
    <property type="term" value="F:N-hydroxyarylamine O-acetyltransferase activity"/>
    <property type="evidence" value="ECO:0007669"/>
    <property type="project" value="UniProtKB-EC"/>
</dbReference>
<dbReference type="Proteomes" id="UP000598217">
    <property type="component" value="Unassembled WGS sequence"/>
</dbReference>
<sequence>MISSEWGADRIDLGVYLSRVGLGHLASDISGRPPQTVRELRRLHRAHLAAIPFDNVDLVLGTPVSLEPEAIVDKLCRRRRGGCCHEHNLLFGLVLEHLGLPVERLAARVLLGGVGPRPRTHMLLKTRALGEEWLCDVGFGSDGYLDPLPVRDGAEVVQRGRRYRVLSHDRFQWSIDVHKSTGWVPLYEFTHEPRQPMDFTVAHHFLSTYPRSMLRNTVLLQLLTADKWMQLRGDLLRRVTPAGEITERIEHTDLPGVLREFGIALTSEEFTRLSRIFAQHPPTEAG</sequence>
<gene>
    <name evidence="3" type="ORF">H4W79_001162</name>
</gene>
<comment type="caution">
    <text evidence="3">The sequence shown here is derived from an EMBL/GenBank/DDBJ whole genome shotgun (WGS) entry which is preliminary data.</text>
</comment>
<dbReference type="PRINTS" id="PR01543">
    <property type="entry name" value="ANATRNSFRASE"/>
</dbReference>
<dbReference type="Gene3D" id="2.40.128.150">
    <property type="entry name" value="Cysteine proteinases"/>
    <property type="match status" value="1"/>
</dbReference>
<evidence type="ECO:0000313" key="3">
    <source>
        <dbReference type="EMBL" id="MBE1456948.1"/>
    </source>
</evidence>
<organism evidence="3 4">
    <name type="scientific">Nocardiopsis terrae</name>
    <dbReference type="NCBI Taxonomy" id="372655"/>
    <lineage>
        <taxon>Bacteria</taxon>
        <taxon>Bacillati</taxon>
        <taxon>Actinomycetota</taxon>
        <taxon>Actinomycetes</taxon>
        <taxon>Streptosporangiales</taxon>
        <taxon>Nocardiopsidaceae</taxon>
        <taxon>Nocardiopsis</taxon>
    </lineage>
</organism>
<evidence type="ECO:0000256" key="2">
    <source>
        <dbReference type="RuleBase" id="RU003452"/>
    </source>
</evidence>
<dbReference type="PANTHER" id="PTHR11786">
    <property type="entry name" value="N-HYDROXYARYLAMINE O-ACETYLTRANSFERASE"/>
    <property type="match status" value="1"/>
</dbReference>
<dbReference type="InterPro" id="IPR038765">
    <property type="entry name" value="Papain-like_cys_pep_sf"/>
</dbReference>
<evidence type="ECO:0000313" key="4">
    <source>
        <dbReference type="Proteomes" id="UP000598217"/>
    </source>
</evidence>
<dbReference type="Pfam" id="PF00797">
    <property type="entry name" value="Acetyltransf_2"/>
    <property type="match status" value="1"/>
</dbReference>
<proteinExistence type="inferred from homology"/>
<dbReference type="RefSeq" id="WP_191272774.1">
    <property type="nucleotide sequence ID" value="NZ_BMXJ01000006.1"/>
</dbReference>
<dbReference type="EMBL" id="JADBDY010000001">
    <property type="protein sequence ID" value="MBE1456948.1"/>
    <property type="molecule type" value="Genomic_DNA"/>
</dbReference>
<dbReference type="SUPFAM" id="SSF54001">
    <property type="entry name" value="Cysteine proteinases"/>
    <property type="match status" value="1"/>
</dbReference>
<dbReference type="InterPro" id="IPR001447">
    <property type="entry name" value="Arylamine_N-AcTrfase"/>
</dbReference>
<dbReference type="Gene3D" id="3.30.2140.10">
    <property type="entry name" value="Arylamine N-acetyltransferase"/>
    <property type="match status" value="1"/>
</dbReference>
<protein>
    <submittedName>
        <fullName evidence="3">N-hydroxyarylamine O-acetyltransferase</fullName>
        <ecNumber evidence="3">2.3.1.118</ecNumber>
    </submittedName>
</protein>
<comment type="similarity">
    <text evidence="1 2">Belongs to the arylamine N-acetyltransferase family.</text>
</comment>
<dbReference type="EC" id="2.3.1.118" evidence="3"/>
<dbReference type="PANTHER" id="PTHR11786:SF0">
    <property type="entry name" value="ARYLAMINE N-ACETYLTRANSFERASE 4-RELATED"/>
    <property type="match status" value="1"/>
</dbReference>
<name>A0ABR9HD39_9ACTN</name>
<keyword evidence="3" id="KW-0808">Transferase</keyword>